<dbReference type="GO" id="GO:0060271">
    <property type="term" value="P:cilium assembly"/>
    <property type="evidence" value="ECO:0007669"/>
    <property type="project" value="TreeGrafter"/>
</dbReference>
<evidence type="ECO:0000256" key="5">
    <source>
        <dbReference type="ARBA" id="ARBA00022794"/>
    </source>
</evidence>
<evidence type="ECO:0000256" key="10">
    <source>
        <dbReference type="ARBA" id="ARBA00025631"/>
    </source>
</evidence>
<dbReference type="Proteomes" id="UP000770661">
    <property type="component" value="Unassembled WGS sequence"/>
</dbReference>
<dbReference type="AlphaFoldDB" id="A0A8J4YBI0"/>
<gene>
    <name evidence="13" type="ORF">GWK47_047915</name>
</gene>
<evidence type="ECO:0000256" key="8">
    <source>
        <dbReference type="ARBA" id="ARBA00023136"/>
    </source>
</evidence>
<evidence type="ECO:0000256" key="3">
    <source>
        <dbReference type="ARBA" id="ARBA00008783"/>
    </source>
</evidence>
<keyword evidence="4 12" id="KW-0812">Transmembrane</keyword>
<comment type="function">
    <text evidence="10">Component of the transition zone in primary cilia. Required for ciliogenesis.</text>
</comment>
<name>A0A8J4YBI0_CHIOP</name>
<feature type="compositionally biased region" description="Low complexity" evidence="11">
    <location>
        <begin position="1"/>
        <end position="15"/>
    </location>
</feature>
<comment type="subcellular location">
    <subcellularLocation>
        <location evidence="1">Cell projection</location>
        <location evidence="1">Cilium</location>
    </subcellularLocation>
    <subcellularLocation>
        <location evidence="2">Membrane</location>
        <topology evidence="2">Multi-pass membrane protein</topology>
    </subcellularLocation>
</comment>
<evidence type="ECO:0008006" key="15">
    <source>
        <dbReference type="Google" id="ProtNLM"/>
    </source>
</evidence>
<keyword evidence="9" id="KW-0966">Cell projection</keyword>
<evidence type="ECO:0000256" key="9">
    <source>
        <dbReference type="ARBA" id="ARBA00023273"/>
    </source>
</evidence>
<evidence type="ECO:0000256" key="11">
    <source>
        <dbReference type="SAM" id="MobiDB-lite"/>
    </source>
</evidence>
<feature type="compositionally biased region" description="Polar residues" evidence="11">
    <location>
        <begin position="232"/>
        <end position="241"/>
    </location>
</feature>
<evidence type="ECO:0000256" key="6">
    <source>
        <dbReference type="ARBA" id="ARBA00022989"/>
    </source>
</evidence>
<dbReference type="PANTHER" id="PTHR28388:SF1">
    <property type="entry name" value="TRANSMEMBRANE PROTEIN 237"/>
    <property type="match status" value="1"/>
</dbReference>
<keyword evidence="7" id="KW-0969">Cilium</keyword>
<dbReference type="EMBL" id="JACEEZ010012396">
    <property type="protein sequence ID" value="KAG0720711.1"/>
    <property type="molecule type" value="Genomic_DNA"/>
</dbReference>
<dbReference type="InterPro" id="IPR029409">
    <property type="entry name" value="TMEM237"/>
</dbReference>
<evidence type="ECO:0000256" key="1">
    <source>
        <dbReference type="ARBA" id="ARBA00004138"/>
    </source>
</evidence>
<evidence type="ECO:0000256" key="4">
    <source>
        <dbReference type="ARBA" id="ARBA00022692"/>
    </source>
</evidence>
<feature type="compositionally biased region" description="Basic and acidic residues" evidence="11">
    <location>
        <begin position="48"/>
        <end position="65"/>
    </location>
</feature>
<accession>A0A8J4YBI0</accession>
<dbReference type="GO" id="GO:0035869">
    <property type="term" value="C:ciliary transition zone"/>
    <property type="evidence" value="ECO:0007669"/>
    <property type="project" value="TreeGrafter"/>
</dbReference>
<feature type="transmembrane region" description="Helical" evidence="12">
    <location>
        <begin position="415"/>
        <end position="431"/>
    </location>
</feature>
<feature type="compositionally biased region" description="Basic and acidic residues" evidence="11">
    <location>
        <begin position="107"/>
        <end position="139"/>
    </location>
</feature>
<comment type="similarity">
    <text evidence="3">Belongs to the TMEM237 family.</text>
</comment>
<comment type="caution">
    <text evidence="13">The sequence shown here is derived from an EMBL/GenBank/DDBJ whole genome shotgun (WGS) entry which is preliminary data.</text>
</comment>
<keyword evidence="8 12" id="KW-0472">Membrane</keyword>
<keyword evidence="6 12" id="KW-1133">Transmembrane helix</keyword>
<reference evidence="13" key="1">
    <citation type="submission" date="2020-07" db="EMBL/GenBank/DDBJ databases">
        <title>The High-quality genome of the commercially important snow crab, Chionoecetes opilio.</title>
        <authorList>
            <person name="Jeong J.-H."/>
            <person name="Ryu S."/>
        </authorList>
    </citation>
    <scope>NUCLEOTIDE SEQUENCE</scope>
    <source>
        <strain evidence="13">MADBK_172401_WGS</strain>
        <tissue evidence="13">Digestive gland</tissue>
    </source>
</reference>
<proteinExistence type="inferred from homology"/>
<feature type="compositionally biased region" description="Basic and acidic residues" evidence="11">
    <location>
        <begin position="80"/>
        <end position="91"/>
    </location>
</feature>
<evidence type="ECO:0000313" key="14">
    <source>
        <dbReference type="Proteomes" id="UP000770661"/>
    </source>
</evidence>
<keyword evidence="14" id="KW-1185">Reference proteome</keyword>
<evidence type="ECO:0000256" key="12">
    <source>
        <dbReference type="SAM" id="Phobius"/>
    </source>
</evidence>
<protein>
    <recommendedName>
        <fullName evidence="15">Transmembrane protein 237</fullName>
    </recommendedName>
</protein>
<feature type="region of interest" description="Disordered" evidence="11">
    <location>
        <begin position="1"/>
        <end position="150"/>
    </location>
</feature>
<feature type="transmembrane region" description="Helical" evidence="12">
    <location>
        <begin position="372"/>
        <end position="395"/>
    </location>
</feature>
<feature type="region of interest" description="Disordered" evidence="11">
    <location>
        <begin position="184"/>
        <end position="241"/>
    </location>
</feature>
<feature type="transmembrane region" description="Helical" evidence="12">
    <location>
        <begin position="339"/>
        <end position="360"/>
    </location>
</feature>
<dbReference type="PANTHER" id="PTHR28388">
    <property type="entry name" value="TRANSMEMBRANE PROTEIN 237"/>
    <property type="match status" value="1"/>
</dbReference>
<sequence length="497" mass="55622">MREAPRTASARSSDGGSRRRRWEMRSKESFEKSLAIEVNSPQRRNPRYRRESRREPAQDNPDDKNPFFQESPKSSPPKDSNQKHEADHQASESDLLSSKLAALIEEANVKAKDSEKTSVGEKRRSSWGHLDQRTERNSQEPHYNQQGGESLKVVSEAMSLKDWDRAQVINDKFETKSLKVAGESPKMKLEERKEEKEEEKAERADYTPSAPPMLSAETSKTPSTKKKKKLRGSNSRMLVEGSTSKESYITLQLREMEEDVIGAGREDHCVLSAPALLFNTTINPTGTISTIYQEKLGGFVIARNDMEGVQRKNEDLRDGCEVPTPSSHAIFLQSGFRTFAVLCQGLLAGITLAHCLMIFLLESKPSSLPAMYPPIVAHVFLGLILLLTTLCLVAAFDRCDLGVDVFSGHGIKIPWTPALYISSLVLSLLAVRAENVLINFKTFVPEVVSEEKASDLVDWWRWVCVGRTSLAVLAWLAVTSDPHTDALLDALQHNHHK</sequence>
<organism evidence="13 14">
    <name type="scientific">Chionoecetes opilio</name>
    <name type="common">Atlantic snow crab</name>
    <name type="synonym">Cancer opilio</name>
    <dbReference type="NCBI Taxonomy" id="41210"/>
    <lineage>
        <taxon>Eukaryota</taxon>
        <taxon>Metazoa</taxon>
        <taxon>Ecdysozoa</taxon>
        <taxon>Arthropoda</taxon>
        <taxon>Crustacea</taxon>
        <taxon>Multicrustacea</taxon>
        <taxon>Malacostraca</taxon>
        <taxon>Eumalacostraca</taxon>
        <taxon>Eucarida</taxon>
        <taxon>Decapoda</taxon>
        <taxon>Pleocyemata</taxon>
        <taxon>Brachyura</taxon>
        <taxon>Eubrachyura</taxon>
        <taxon>Majoidea</taxon>
        <taxon>Majidae</taxon>
        <taxon>Chionoecetes</taxon>
    </lineage>
</organism>
<dbReference type="GO" id="GO:0016020">
    <property type="term" value="C:membrane"/>
    <property type="evidence" value="ECO:0007669"/>
    <property type="project" value="UniProtKB-SubCell"/>
</dbReference>
<feature type="compositionally biased region" description="Basic and acidic residues" evidence="11">
    <location>
        <begin position="185"/>
        <end position="205"/>
    </location>
</feature>
<evidence type="ECO:0000313" key="13">
    <source>
        <dbReference type="EMBL" id="KAG0720711.1"/>
    </source>
</evidence>
<dbReference type="OrthoDB" id="550113at2759"/>
<keyword evidence="5" id="KW-0970">Cilium biogenesis/degradation</keyword>
<evidence type="ECO:0000256" key="7">
    <source>
        <dbReference type="ARBA" id="ARBA00023069"/>
    </source>
</evidence>
<evidence type="ECO:0000256" key="2">
    <source>
        <dbReference type="ARBA" id="ARBA00004141"/>
    </source>
</evidence>
<dbReference type="Pfam" id="PF15383">
    <property type="entry name" value="TMEM237"/>
    <property type="match status" value="1"/>
</dbReference>